<evidence type="ECO:0000313" key="2">
    <source>
        <dbReference type="Proteomes" id="UP001054945"/>
    </source>
</evidence>
<evidence type="ECO:0000313" key="1">
    <source>
        <dbReference type="EMBL" id="GIY59202.1"/>
    </source>
</evidence>
<accession>A0AAV4UN83</accession>
<dbReference type="EMBL" id="BPLR01013178">
    <property type="protein sequence ID" value="GIY59202.1"/>
    <property type="molecule type" value="Genomic_DNA"/>
</dbReference>
<gene>
    <name evidence="1" type="ORF">CEXT_541521</name>
</gene>
<name>A0AAV4UN83_CAEEX</name>
<comment type="caution">
    <text evidence="1">The sequence shown here is derived from an EMBL/GenBank/DDBJ whole genome shotgun (WGS) entry which is preliminary data.</text>
</comment>
<keyword evidence="2" id="KW-1185">Reference proteome</keyword>
<sequence length="254" mass="28464">MRPSNYISALPGGDANFICITTQTVQGVLRVLYNKRGNLLPSPIMAIPGNSWRCPCLKGCGLPSYRRIQACLSNKELQCANRLPTPAAEVHALAPLFRDSNRFFHGARAAADSDIGSSDHVQPPHIDSLCSAAAMDYWLIQCSCLLLWVLLYPGGHSCGILWCWHMLWSHSLVVFMPHTTVILQCIRVFMAHYCEFWLKLFMLLWSYSLDPENFMVTSEDLCIPNQPHGCCHGDSPRLLSAYLEFWLLSGGHVP</sequence>
<protein>
    <submittedName>
        <fullName evidence="1">Uncharacterized protein</fullName>
    </submittedName>
</protein>
<proteinExistence type="predicted"/>
<reference evidence="1 2" key="1">
    <citation type="submission" date="2021-06" db="EMBL/GenBank/DDBJ databases">
        <title>Caerostris extrusa draft genome.</title>
        <authorList>
            <person name="Kono N."/>
            <person name="Arakawa K."/>
        </authorList>
    </citation>
    <scope>NUCLEOTIDE SEQUENCE [LARGE SCALE GENOMIC DNA]</scope>
</reference>
<dbReference type="Proteomes" id="UP001054945">
    <property type="component" value="Unassembled WGS sequence"/>
</dbReference>
<organism evidence="1 2">
    <name type="scientific">Caerostris extrusa</name>
    <name type="common">Bark spider</name>
    <name type="synonym">Caerostris bankana</name>
    <dbReference type="NCBI Taxonomy" id="172846"/>
    <lineage>
        <taxon>Eukaryota</taxon>
        <taxon>Metazoa</taxon>
        <taxon>Ecdysozoa</taxon>
        <taxon>Arthropoda</taxon>
        <taxon>Chelicerata</taxon>
        <taxon>Arachnida</taxon>
        <taxon>Araneae</taxon>
        <taxon>Araneomorphae</taxon>
        <taxon>Entelegynae</taxon>
        <taxon>Araneoidea</taxon>
        <taxon>Araneidae</taxon>
        <taxon>Caerostris</taxon>
    </lineage>
</organism>
<dbReference type="AlphaFoldDB" id="A0AAV4UN83"/>